<dbReference type="Gene3D" id="3.90.180.10">
    <property type="entry name" value="Medium-chain alcohol dehydrogenases, catalytic domain"/>
    <property type="match status" value="1"/>
</dbReference>
<dbReference type="Proteomes" id="UP000193986">
    <property type="component" value="Unassembled WGS sequence"/>
</dbReference>
<feature type="compositionally biased region" description="Polar residues" evidence="1">
    <location>
        <begin position="566"/>
        <end position="577"/>
    </location>
</feature>
<feature type="compositionally biased region" description="Low complexity" evidence="1">
    <location>
        <begin position="189"/>
        <end position="211"/>
    </location>
</feature>
<evidence type="ECO:0000259" key="2">
    <source>
        <dbReference type="Pfam" id="PF08240"/>
    </source>
</evidence>
<feature type="domain" description="Alcohol dehydrogenase-like N-terminal" evidence="2">
    <location>
        <begin position="907"/>
        <end position="991"/>
    </location>
</feature>
<feature type="region of interest" description="Disordered" evidence="1">
    <location>
        <begin position="317"/>
        <end position="631"/>
    </location>
</feature>
<sequence>MPKPTFMQSVLRKPTRSYADPYAPSPWADSYDTVDTYEPPPSRYTSRQEAGVHLGFQKGSPQAAGPSQRRRTSSVVSETVDHGAAFGTRFPRPVRKATSVVSLREMSIVHEQLDGQSPGRGGTVKRKKKKSITALSDTSSIASRPTTPVARRKPRPTYIDLDDTSSNTSSQYSAPPPAKTPSLKQRKFVTNGETSSSTTSSPVPDSPVLPVQDPERTPRPRPPTESTQKACHTSGVALPTPPSSDRSSANSSHQRVVKPKAVQLALPARPRPQDIEPVVRVAKIVAPSDEPATDDEAFHTPRASLEMSIIQEEYEAQEILTPNVQRTQTISPPTLHFQPPTPAPIPDPEHSPFHAETSSSASSTLHPSRSLSPRLSEASLAVFDADEDDKHSASGEIGSDEDEESERNGQGRASRGRHSPHNSSSSRPSSRSHSRSPSEAKSGGRTPSSSADGRRSASRSSTQRSNRGFDDFKVHRRGSMPQSEASFGGQSAQEGSVRSGGYGKGGWAAAAASRSGATSPVMMYMPSTANDGWAQFQSPPRQSKFTPLPPASQPATFDRLVLGVPSNGSGHPHSQNGVPMPSGSSPSAYSHSSDEDGEEDDLPRPSRSYAMDRELGSGESQSSRHSSELSAVNNAFEENRWDLAPPIEAPHHFESSRSFSPSPSEPIMGRSGLPSYLRPASLVMPTPLVPPAPPRPASPLPTWSRPTSPDQTPRGFHAPSFLNPDVLTILPEMSQEDSARTYRPSPPSVARSDYVPRRASSALGFVRGTRSEFNDDREDEDHVPELPFRRSRSVIGYRAGDLSRWEGSSAGDGGVLMESNGRVAESISGYTNLVLPAGAYRPSNPAKSATEINARILGLPHATMASITLSTSAHRSDRSATPAHLRHNLPSPVDFTSHLKPPNKVGNAQVLVQVYAAGVDKADVRAVEEKGKGEVGKWVPGRSFVGRCMTVGADEKDIVRGDIVVGLLDIRKSGALSEYIVVDRRRLARAPHPTPLTLEQLALLPLHGIPTLRALRARLVRQSRAIIMDAHAGLPAVICQLLARAGVSITAVIQGGEQHHAAQTACMVHGARGVLTGSPAAVLLGLDEGGWDFILDTQGGQRIYDAAKRILKDGGKLLTLVNPEGSINAGQASATKASGLRTLRAAFSSSKRKAASSKSISFEYLAPAGTGEPEVDSSGADCRDILEEPGLESLRPVVEGGVIVFERGAEAFGGQGQAGRLFEARVVRLIN</sequence>
<feature type="region of interest" description="Disordered" evidence="1">
    <location>
        <begin position="1"/>
        <end position="86"/>
    </location>
</feature>
<feature type="compositionally biased region" description="Polar residues" evidence="1">
    <location>
        <begin position="320"/>
        <end position="332"/>
    </location>
</feature>
<dbReference type="AlphaFoldDB" id="A0A1Y2BGT1"/>
<protein>
    <recommendedName>
        <fullName evidence="2">Alcohol dehydrogenase-like N-terminal domain-containing protein</fullName>
    </recommendedName>
</protein>
<dbReference type="GO" id="GO:0005739">
    <property type="term" value="C:mitochondrion"/>
    <property type="evidence" value="ECO:0007669"/>
    <property type="project" value="TreeGrafter"/>
</dbReference>
<dbReference type="EMBL" id="MCFC01000004">
    <property type="protein sequence ID" value="ORY34019.1"/>
    <property type="molecule type" value="Genomic_DNA"/>
</dbReference>
<feature type="region of interest" description="Disordered" evidence="1">
    <location>
        <begin position="735"/>
        <end position="754"/>
    </location>
</feature>
<dbReference type="InterPro" id="IPR013154">
    <property type="entry name" value="ADH-like_N"/>
</dbReference>
<evidence type="ECO:0000313" key="4">
    <source>
        <dbReference type="Proteomes" id="UP000193986"/>
    </source>
</evidence>
<accession>A0A1Y2BGT1</accession>
<feature type="compositionally biased region" description="Low complexity" evidence="1">
    <location>
        <begin position="507"/>
        <end position="519"/>
    </location>
</feature>
<evidence type="ECO:0000256" key="1">
    <source>
        <dbReference type="SAM" id="MobiDB-lite"/>
    </source>
</evidence>
<feature type="compositionally biased region" description="Polar residues" evidence="1">
    <location>
        <begin position="527"/>
        <end position="545"/>
    </location>
</feature>
<dbReference type="OrthoDB" id="201656at2759"/>
<dbReference type="STRING" id="71784.A0A1Y2BGT1"/>
<feature type="compositionally biased region" description="Polar residues" evidence="1">
    <location>
        <begin position="133"/>
        <end position="146"/>
    </location>
</feature>
<dbReference type="SUPFAM" id="SSF50129">
    <property type="entry name" value="GroES-like"/>
    <property type="match status" value="1"/>
</dbReference>
<dbReference type="Gene3D" id="3.40.50.720">
    <property type="entry name" value="NAD(P)-binding Rossmann-like Domain"/>
    <property type="match status" value="1"/>
</dbReference>
<feature type="compositionally biased region" description="Low complexity" evidence="1">
    <location>
        <begin position="656"/>
        <end position="666"/>
    </location>
</feature>
<feature type="compositionally biased region" description="Low complexity" evidence="1">
    <location>
        <begin position="579"/>
        <end position="591"/>
    </location>
</feature>
<dbReference type="InterPro" id="IPR036291">
    <property type="entry name" value="NAD(P)-bd_dom_sf"/>
</dbReference>
<feature type="compositionally biased region" description="Low complexity" evidence="1">
    <location>
        <begin position="617"/>
        <end position="630"/>
    </location>
</feature>
<dbReference type="PANTHER" id="PTHR11695:SF294">
    <property type="entry name" value="RETICULON-4-INTERACTING PROTEIN 1, MITOCHONDRIAL"/>
    <property type="match status" value="1"/>
</dbReference>
<feature type="region of interest" description="Disordered" evidence="1">
    <location>
        <begin position="647"/>
        <end position="721"/>
    </location>
</feature>
<organism evidence="3 4">
    <name type="scientific">Naematelia encephala</name>
    <dbReference type="NCBI Taxonomy" id="71784"/>
    <lineage>
        <taxon>Eukaryota</taxon>
        <taxon>Fungi</taxon>
        <taxon>Dikarya</taxon>
        <taxon>Basidiomycota</taxon>
        <taxon>Agaricomycotina</taxon>
        <taxon>Tremellomycetes</taxon>
        <taxon>Tremellales</taxon>
        <taxon>Naemateliaceae</taxon>
        <taxon>Naematelia</taxon>
    </lineage>
</organism>
<feature type="region of interest" description="Disordered" evidence="1">
    <location>
        <begin position="110"/>
        <end position="269"/>
    </location>
</feature>
<feature type="compositionally biased region" description="Low complexity" evidence="1">
    <location>
        <begin position="354"/>
        <end position="381"/>
    </location>
</feature>
<reference evidence="3 4" key="1">
    <citation type="submission" date="2016-07" db="EMBL/GenBank/DDBJ databases">
        <title>Pervasive Adenine N6-methylation of Active Genes in Fungi.</title>
        <authorList>
            <consortium name="DOE Joint Genome Institute"/>
            <person name="Mondo S.J."/>
            <person name="Dannebaum R.O."/>
            <person name="Kuo R.C."/>
            <person name="Labutti K."/>
            <person name="Haridas S."/>
            <person name="Kuo A."/>
            <person name="Salamov A."/>
            <person name="Ahrendt S.R."/>
            <person name="Lipzen A."/>
            <person name="Sullivan W."/>
            <person name="Andreopoulos W.B."/>
            <person name="Clum A."/>
            <person name="Lindquist E."/>
            <person name="Daum C."/>
            <person name="Ramamoorthy G.K."/>
            <person name="Gryganskyi A."/>
            <person name="Culley D."/>
            <person name="Magnuson J.K."/>
            <person name="James T.Y."/>
            <person name="O'Malley M.A."/>
            <person name="Stajich J.E."/>
            <person name="Spatafora J.W."/>
            <person name="Visel A."/>
            <person name="Grigoriev I.V."/>
        </authorList>
    </citation>
    <scope>NUCLEOTIDE SEQUENCE [LARGE SCALE GENOMIC DNA]</scope>
    <source>
        <strain evidence="3 4">68-887.2</strain>
    </source>
</reference>
<feature type="compositionally biased region" description="Low complexity" evidence="1">
    <location>
        <begin position="421"/>
        <end position="437"/>
    </location>
</feature>
<feature type="compositionally biased region" description="Polar residues" evidence="1">
    <location>
        <begin position="164"/>
        <end position="173"/>
    </location>
</feature>
<comment type="caution">
    <text evidence="3">The sequence shown here is derived from an EMBL/GenBank/DDBJ whole genome shotgun (WGS) entry which is preliminary data.</text>
</comment>
<name>A0A1Y2BGT1_9TREE</name>
<keyword evidence="4" id="KW-1185">Reference proteome</keyword>
<proteinExistence type="predicted"/>
<evidence type="ECO:0000313" key="3">
    <source>
        <dbReference type="EMBL" id="ORY34019.1"/>
    </source>
</evidence>
<dbReference type="Pfam" id="PF08240">
    <property type="entry name" value="ADH_N"/>
    <property type="match status" value="1"/>
</dbReference>
<dbReference type="InParanoid" id="A0A1Y2BGT1"/>
<feature type="compositionally biased region" description="Polar residues" evidence="1">
    <location>
        <begin position="480"/>
        <end position="494"/>
    </location>
</feature>
<feature type="compositionally biased region" description="Pro residues" evidence="1">
    <location>
        <begin position="687"/>
        <end position="699"/>
    </location>
</feature>
<dbReference type="PANTHER" id="PTHR11695">
    <property type="entry name" value="ALCOHOL DEHYDROGENASE RELATED"/>
    <property type="match status" value="1"/>
</dbReference>
<dbReference type="InterPro" id="IPR011032">
    <property type="entry name" value="GroES-like_sf"/>
</dbReference>
<gene>
    <name evidence="3" type="ORF">BCR39DRAFT_518148</name>
</gene>
<feature type="compositionally biased region" description="Low complexity" evidence="1">
    <location>
        <begin position="243"/>
        <end position="252"/>
    </location>
</feature>
<dbReference type="InterPro" id="IPR050700">
    <property type="entry name" value="YIM1/Zinc_Alcohol_DH_Fams"/>
</dbReference>
<dbReference type="SUPFAM" id="SSF51735">
    <property type="entry name" value="NAD(P)-binding Rossmann-fold domains"/>
    <property type="match status" value="1"/>
</dbReference>